<keyword evidence="2" id="KW-1185">Reference proteome</keyword>
<dbReference type="AlphaFoldDB" id="A0A0P9YPN3"/>
<protein>
    <submittedName>
        <fullName evidence="1">Uncharacterized protein</fullName>
    </submittedName>
</protein>
<comment type="caution">
    <text evidence="1">The sequence shown here is derived from an EMBL/GenBank/DDBJ whole genome shotgun (WGS) entry which is preliminary data.</text>
</comment>
<dbReference type="Proteomes" id="UP000050455">
    <property type="component" value="Unassembled WGS sequence"/>
</dbReference>
<reference evidence="1 2" key="1">
    <citation type="submission" date="2015-09" db="EMBL/GenBank/DDBJ databases">
        <title>Genome announcement of multiple Pseudomonas syringae strains.</title>
        <authorList>
            <person name="Thakur S."/>
            <person name="Wang P.W."/>
            <person name="Gong Y."/>
            <person name="Weir B.S."/>
            <person name="Guttman D.S."/>
        </authorList>
    </citation>
    <scope>NUCLEOTIDE SEQUENCE [LARGE SCALE GENOMIC DNA]</scope>
    <source>
        <strain evidence="1 2">ICMP6289</strain>
    </source>
</reference>
<evidence type="ECO:0000313" key="1">
    <source>
        <dbReference type="EMBL" id="KPX80389.1"/>
    </source>
</evidence>
<dbReference type="PATRIC" id="fig|86176.4.peg.960"/>
<accession>A0A0P9YPN3</accession>
<evidence type="ECO:0000313" key="2">
    <source>
        <dbReference type="Proteomes" id="UP000050455"/>
    </source>
</evidence>
<organism evidence="1 2">
    <name type="scientific">Pseudomonas meliae</name>
    <dbReference type="NCBI Taxonomy" id="86176"/>
    <lineage>
        <taxon>Bacteria</taxon>
        <taxon>Pseudomonadati</taxon>
        <taxon>Pseudomonadota</taxon>
        <taxon>Gammaproteobacteria</taxon>
        <taxon>Pseudomonadales</taxon>
        <taxon>Pseudomonadaceae</taxon>
        <taxon>Pseudomonas</taxon>
    </lineage>
</organism>
<proteinExistence type="predicted"/>
<name>A0A0P9YPN3_9PSED</name>
<dbReference type="EMBL" id="LJQT01000456">
    <property type="protein sequence ID" value="KPX80389.1"/>
    <property type="molecule type" value="Genomic_DNA"/>
</dbReference>
<sequence length="48" mass="5809">MTDLHNKTHLNVHTTGQISVWYQTDKLLVFAKRMTKWYTLRSTLGFYY</sequence>
<gene>
    <name evidence="1" type="ORF">ALO64_00878</name>
</gene>